<dbReference type="VEuPathDB" id="TrichDB:TVAG_302900"/>
<keyword evidence="4" id="KW-1185">Reference proteome</keyword>
<evidence type="ECO:0000313" key="4">
    <source>
        <dbReference type="Proteomes" id="UP000001542"/>
    </source>
</evidence>
<reference evidence="3" key="1">
    <citation type="submission" date="2006-10" db="EMBL/GenBank/DDBJ databases">
        <authorList>
            <person name="Amadeo P."/>
            <person name="Zhao Q."/>
            <person name="Wortman J."/>
            <person name="Fraser-Liggett C."/>
            <person name="Carlton J."/>
        </authorList>
    </citation>
    <scope>NUCLEOTIDE SEQUENCE</scope>
    <source>
        <strain evidence="3">G3</strain>
    </source>
</reference>
<feature type="transmembrane region" description="Helical" evidence="2">
    <location>
        <begin position="6"/>
        <end position="28"/>
    </location>
</feature>
<protein>
    <recommendedName>
        <fullName evidence="5">SMP-LTD domain-containing protein</fullName>
    </recommendedName>
</protein>
<sequence>MNILLSFFLGVLFSLPVFVLFLLLLSFLTGKIIKKRRNTLRKEPAFTVGTMCTVSWLNSIVQRVFLIAVTKKSLTFIIKSAIPKITEKTPLTSLEFNEIEIKEVPPEISQAIITETKFSEFVTLKCFYKPEMVISALSTVSVSILPSFNLGIDAKLNQIDADIALGIPESKGDAYIQMQNSTSVNFDVGASVKFVSINTEYLGPVWTSLREAVNYIIRSIKIKIPLEQALTNEEEEEKEEEEAKEEEKKQLPRNDSTHEVIEIHPVPVKSDVKVIIDPIFKSYQL</sequence>
<evidence type="ECO:0008006" key="5">
    <source>
        <dbReference type="Google" id="ProtNLM"/>
    </source>
</evidence>
<reference evidence="3" key="2">
    <citation type="journal article" date="2007" name="Science">
        <title>Draft genome sequence of the sexually transmitted pathogen Trichomonas vaginalis.</title>
        <authorList>
            <person name="Carlton J.M."/>
            <person name="Hirt R.P."/>
            <person name="Silva J.C."/>
            <person name="Delcher A.L."/>
            <person name="Schatz M."/>
            <person name="Zhao Q."/>
            <person name="Wortman J.R."/>
            <person name="Bidwell S.L."/>
            <person name="Alsmark U.C.M."/>
            <person name="Besteiro S."/>
            <person name="Sicheritz-Ponten T."/>
            <person name="Noel C.J."/>
            <person name="Dacks J.B."/>
            <person name="Foster P.G."/>
            <person name="Simillion C."/>
            <person name="Van de Peer Y."/>
            <person name="Miranda-Saavedra D."/>
            <person name="Barton G.J."/>
            <person name="Westrop G.D."/>
            <person name="Mueller S."/>
            <person name="Dessi D."/>
            <person name="Fiori P.L."/>
            <person name="Ren Q."/>
            <person name="Paulsen I."/>
            <person name="Zhang H."/>
            <person name="Bastida-Corcuera F.D."/>
            <person name="Simoes-Barbosa A."/>
            <person name="Brown M.T."/>
            <person name="Hayes R.D."/>
            <person name="Mukherjee M."/>
            <person name="Okumura C.Y."/>
            <person name="Schneider R."/>
            <person name="Smith A.J."/>
            <person name="Vanacova S."/>
            <person name="Villalvazo M."/>
            <person name="Haas B.J."/>
            <person name="Pertea M."/>
            <person name="Feldblyum T.V."/>
            <person name="Utterback T.R."/>
            <person name="Shu C.L."/>
            <person name="Osoegawa K."/>
            <person name="de Jong P.J."/>
            <person name="Hrdy I."/>
            <person name="Horvathova L."/>
            <person name="Zubacova Z."/>
            <person name="Dolezal P."/>
            <person name="Malik S.B."/>
            <person name="Logsdon J.M. Jr."/>
            <person name="Henze K."/>
            <person name="Gupta A."/>
            <person name="Wang C.C."/>
            <person name="Dunne R.L."/>
            <person name="Upcroft J.A."/>
            <person name="Upcroft P."/>
            <person name="White O."/>
            <person name="Salzberg S.L."/>
            <person name="Tang P."/>
            <person name="Chiu C.-H."/>
            <person name="Lee Y.-S."/>
            <person name="Embley T.M."/>
            <person name="Coombs G.H."/>
            <person name="Mottram J.C."/>
            <person name="Tachezy J."/>
            <person name="Fraser-Liggett C.M."/>
            <person name="Johnson P.J."/>
        </authorList>
    </citation>
    <scope>NUCLEOTIDE SEQUENCE [LARGE SCALE GENOMIC DNA]</scope>
    <source>
        <strain evidence="3">G3</strain>
    </source>
</reference>
<keyword evidence="2" id="KW-0812">Transmembrane</keyword>
<dbReference type="InParanoid" id="A2FPM6"/>
<evidence type="ECO:0000256" key="1">
    <source>
        <dbReference type="SAM" id="MobiDB-lite"/>
    </source>
</evidence>
<feature type="compositionally biased region" description="Acidic residues" evidence="1">
    <location>
        <begin position="232"/>
        <end position="244"/>
    </location>
</feature>
<gene>
    <name evidence="3" type="ORF">TVAG_302900</name>
</gene>
<dbReference type="VEuPathDB" id="TrichDB:TVAGG3_0880400"/>
<dbReference type="Proteomes" id="UP000001542">
    <property type="component" value="Unassembled WGS sequence"/>
</dbReference>
<evidence type="ECO:0000313" key="3">
    <source>
        <dbReference type="EMBL" id="EAX93150.1"/>
    </source>
</evidence>
<name>A2FPM6_TRIV3</name>
<evidence type="ECO:0000256" key="2">
    <source>
        <dbReference type="SAM" id="Phobius"/>
    </source>
</evidence>
<dbReference type="EMBL" id="DS113928">
    <property type="protein sequence ID" value="EAX93150.1"/>
    <property type="molecule type" value="Genomic_DNA"/>
</dbReference>
<feature type="compositionally biased region" description="Basic and acidic residues" evidence="1">
    <location>
        <begin position="245"/>
        <end position="260"/>
    </location>
</feature>
<accession>A2FPM6</accession>
<organism evidence="3 4">
    <name type="scientific">Trichomonas vaginalis (strain ATCC PRA-98 / G3)</name>
    <dbReference type="NCBI Taxonomy" id="412133"/>
    <lineage>
        <taxon>Eukaryota</taxon>
        <taxon>Metamonada</taxon>
        <taxon>Parabasalia</taxon>
        <taxon>Trichomonadida</taxon>
        <taxon>Trichomonadidae</taxon>
        <taxon>Trichomonas</taxon>
    </lineage>
</organism>
<dbReference type="KEGG" id="tva:4750868"/>
<proteinExistence type="predicted"/>
<keyword evidence="2" id="KW-0472">Membrane</keyword>
<dbReference type="RefSeq" id="XP_001306080.1">
    <property type="nucleotide sequence ID" value="XM_001306079.1"/>
</dbReference>
<feature type="region of interest" description="Disordered" evidence="1">
    <location>
        <begin position="231"/>
        <end position="260"/>
    </location>
</feature>
<dbReference type="AlphaFoldDB" id="A2FPM6"/>
<keyword evidence="2" id="KW-1133">Transmembrane helix</keyword>